<evidence type="ECO:0000259" key="13">
    <source>
        <dbReference type="Pfam" id="PF04715"/>
    </source>
</evidence>
<comment type="similarity">
    <text evidence="3">In the C-terminal section; belongs to the anthranilate synthase component I family.</text>
</comment>
<organism evidence="14 15">
    <name type="scientific">Neodothiora populina</name>
    <dbReference type="NCBI Taxonomy" id="2781224"/>
    <lineage>
        <taxon>Eukaryota</taxon>
        <taxon>Fungi</taxon>
        <taxon>Dikarya</taxon>
        <taxon>Ascomycota</taxon>
        <taxon>Pezizomycotina</taxon>
        <taxon>Dothideomycetes</taxon>
        <taxon>Dothideomycetidae</taxon>
        <taxon>Dothideales</taxon>
        <taxon>Dothioraceae</taxon>
        <taxon>Neodothiora</taxon>
    </lineage>
</organism>
<dbReference type="InterPro" id="IPR006805">
    <property type="entry name" value="Anth_synth_I_N"/>
</dbReference>
<evidence type="ECO:0000259" key="11">
    <source>
        <dbReference type="Pfam" id="PF00117"/>
    </source>
</evidence>
<dbReference type="Gene3D" id="3.60.120.10">
    <property type="entry name" value="Anthranilate synthase"/>
    <property type="match status" value="1"/>
</dbReference>
<keyword evidence="5" id="KW-0808">Transferase</keyword>
<dbReference type="InterPro" id="IPR017926">
    <property type="entry name" value="GATASE"/>
</dbReference>
<sequence>MHPPRLLFLDAYDSFSNNIIVLLQEQLNATVETIHIDDERFATDDDAHFHTFLKGFDGVVAGPGPGDPRNPDHLGLIGRLWHVPDAICLPVLGICLGFQSLALAFGGSAERLVEPRHGLITELTHCDNGIFRGVGSVDATQYHSLHVRLDGSKLARTRDQLWQPTESCPKLAPLAWDLSDQRNGPVLMALKHSDKPFWGVQYHPESICTNAAGASVIKNWWFEALAWSFQQAAAKAVAFGPPISASHAFDTDSSDCSESEGHDSSSRSSLDITSGFTLPTAHSTPVATRDSSRVRQERRSEKRTVAWRSIGTEGSEVSATVLLSALQDVQGRIILLESGTKHGVPVRPETGRFSILACLDGTPLSITYSTSRGTITSTLPGTTSEVSGSIEDVWTTIDNFMDSNRAVDGPEVLPFWGGLVGFVSYEAGLQTIDVQPSPVSERHPDVWFIQVERSVVIDHVEDKIFIQTIRDHDHDWVRHTVSVIDHSIHSVALPTNNGDAFISKDSAREQQHESLQESMVSTPARDVYSHKIDTCQSGIRAGDSYELCLTDQTTVTFAQGAQPTAWELYGRLRNMNPAPFGAYMRFKGGETHEDITILSSSPERFLSWSRTGKCQFRPIKGTVLKTDDMTREKAESILNSDKEQAENLMIVDLIRHDLHGVVGPGNVRVEKLMQVEEYETVYQLVSVIEGQLPSTSRSFNASGEKNNKARTGLDVLAASLPPGSMTGAPKKRSCEILRDIEGSARSLYSGVIGYFDVGGGGDFSVVIRTAFQWSDEKKWRLGAGGAVTTLSTADGEYEEMMAKRASSLRAFLPE</sequence>
<name>A0ABR3PK19_9PEZI</name>
<feature type="domain" description="Glutamine amidotransferase" evidence="11">
    <location>
        <begin position="8"/>
        <end position="219"/>
    </location>
</feature>
<comment type="catalytic activity">
    <reaction evidence="1">
        <text>chorismate + L-glutamine = 4-amino-4-deoxychorismate + L-glutamate</text>
        <dbReference type="Rhea" id="RHEA:11672"/>
        <dbReference type="ChEBI" id="CHEBI:29748"/>
        <dbReference type="ChEBI" id="CHEBI:29985"/>
        <dbReference type="ChEBI" id="CHEBI:58359"/>
        <dbReference type="ChEBI" id="CHEBI:58406"/>
        <dbReference type="EC" id="2.6.1.85"/>
    </reaction>
</comment>
<evidence type="ECO:0000256" key="8">
    <source>
        <dbReference type="ARBA" id="ARBA00031329"/>
    </source>
</evidence>
<dbReference type="SUPFAM" id="SSF56322">
    <property type="entry name" value="ADC synthase"/>
    <property type="match status" value="1"/>
</dbReference>
<dbReference type="PANTHER" id="PTHR11236:SF18">
    <property type="entry name" value="AMINODEOXYCHORISMATE SYNTHASE"/>
    <property type="match status" value="1"/>
</dbReference>
<proteinExistence type="inferred from homology"/>
<dbReference type="SUPFAM" id="SSF52317">
    <property type="entry name" value="Class I glutamine amidotransferase-like"/>
    <property type="match status" value="1"/>
</dbReference>
<dbReference type="InterPro" id="IPR015890">
    <property type="entry name" value="Chorismate_C"/>
</dbReference>
<evidence type="ECO:0000256" key="3">
    <source>
        <dbReference type="ARBA" id="ARBA00005970"/>
    </source>
</evidence>
<comment type="caution">
    <text evidence="14">The sequence shown here is derived from an EMBL/GenBank/DDBJ whole genome shotgun (WGS) entry which is preliminary data.</text>
</comment>
<feature type="compositionally biased region" description="Polar residues" evidence="10">
    <location>
        <begin position="275"/>
        <end position="286"/>
    </location>
</feature>
<evidence type="ECO:0000256" key="6">
    <source>
        <dbReference type="ARBA" id="ARBA00022909"/>
    </source>
</evidence>
<dbReference type="Pfam" id="PF04715">
    <property type="entry name" value="Anth_synt_I_N"/>
    <property type="match status" value="1"/>
</dbReference>
<dbReference type="GeneID" id="95978804"/>
<dbReference type="Proteomes" id="UP001562354">
    <property type="component" value="Unassembled WGS sequence"/>
</dbReference>
<dbReference type="PRINTS" id="PR00096">
    <property type="entry name" value="GATASE"/>
</dbReference>
<protein>
    <recommendedName>
        <fullName evidence="4">aminodeoxychorismate synthase</fullName>
        <ecNumber evidence="4">2.6.1.85</ecNumber>
    </recommendedName>
    <alternativeName>
        <fullName evidence="8">Para-aminobenzoate synthase</fullName>
    </alternativeName>
    <alternativeName>
        <fullName evidence="9">p-aminobenzoic acid synthase</fullName>
    </alternativeName>
</protein>
<evidence type="ECO:0000256" key="7">
    <source>
        <dbReference type="ARBA" id="ARBA00022962"/>
    </source>
</evidence>
<evidence type="ECO:0000256" key="5">
    <source>
        <dbReference type="ARBA" id="ARBA00022679"/>
    </source>
</evidence>
<dbReference type="Pfam" id="PF00425">
    <property type="entry name" value="Chorismate_bind"/>
    <property type="match status" value="1"/>
</dbReference>
<dbReference type="EC" id="2.6.1.85" evidence="4"/>
<feature type="region of interest" description="Disordered" evidence="10">
    <location>
        <begin position="249"/>
        <end position="301"/>
    </location>
</feature>
<dbReference type="Pfam" id="PF00117">
    <property type="entry name" value="GATase"/>
    <property type="match status" value="1"/>
</dbReference>
<dbReference type="InterPro" id="IPR006221">
    <property type="entry name" value="TrpG/PapA_dom"/>
</dbReference>
<evidence type="ECO:0000256" key="4">
    <source>
        <dbReference type="ARBA" id="ARBA00013139"/>
    </source>
</evidence>
<dbReference type="RefSeq" id="XP_069202670.1">
    <property type="nucleotide sequence ID" value="XM_069344846.1"/>
</dbReference>
<evidence type="ECO:0000256" key="10">
    <source>
        <dbReference type="SAM" id="MobiDB-lite"/>
    </source>
</evidence>
<dbReference type="EMBL" id="JBFMKM010000004">
    <property type="protein sequence ID" value="KAL1306397.1"/>
    <property type="molecule type" value="Genomic_DNA"/>
</dbReference>
<feature type="domain" description="Anthranilate synthase component I N-terminal" evidence="13">
    <location>
        <begin position="325"/>
        <end position="466"/>
    </location>
</feature>
<keyword evidence="7" id="KW-0315">Glutamine amidotransferase</keyword>
<dbReference type="InterPro" id="IPR005801">
    <property type="entry name" value="ADC_synthase"/>
</dbReference>
<evidence type="ECO:0000259" key="12">
    <source>
        <dbReference type="Pfam" id="PF00425"/>
    </source>
</evidence>
<dbReference type="PRINTS" id="PR00099">
    <property type="entry name" value="CPSGATASE"/>
</dbReference>
<dbReference type="PROSITE" id="PS51273">
    <property type="entry name" value="GATASE_TYPE_1"/>
    <property type="match status" value="1"/>
</dbReference>
<feature type="domain" description="Chorismate-utilising enzyme C-terminal" evidence="12">
    <location>
        <begin position="525"/>
        <end position="803"/>
    </location>
</feature>
<dbReference type="PANTHER" id="PTHR11236">
    <property type="entry name" value="AMINOBENZOATE/ANTHRANILATE SYNTHASE"/>
    <property type="match status" value="1"/>
</dbReference>
<dbReference type="InterPro" id="IPR019999">
    <property type="entry name" value="Anth_synth_I-like"/>
</dbReference>
<accession>A0ABR3PK19</accession>
<dbReference type="InterPro" id="IPR010117">
    <property type="entry name" value="PabB_fungal"/>
</dbReference>
<dbReference type="CDD" id="cd01743">
    <property type="entry name" value="GATase1_Anthranilate_Synthase"/>
    <property type="match status" value="1"/>
</dbReference>
<evidence type="ECO:0000256" key="1">
    <source>
        <dbReference type="ARBA" id="ARBA00001000"/>
    </source>
</evidence>
<evidence type="ECO:0000256" key="2">
    <source>
        <dbReference type="ARBA" id="ARBA00005009"/>
    </source>
</evidence>
<evidence type="ECO:0000313" key="15">
    <source>
        <dbReference type="Proteomes" id="UP001562354"/>
    </source>
</evidence>
<keyword evidence="15" id="KW-1185">Reference proteome</keyword>
<comment type="pathway">
    <text evidence="2">Cofactor biosynthesis; tetrahydrofolate biosynthesis; 4-aminobenzoate from chorismate: step 1/2.</text>
</comment>
<dbReference type="NCBIfam" id="TIGR01823">
    <property type="entry name" value="PabB-fungal"/>
    <property type="match status" value="1"/>
</dbReference>
<dbReference type="InterPro" id="IPR029062">
    <property type="entry name" value="Class_I_gatase-like"/>
</dbReference>
<evidence type="ECO:0000313" key="14">
    <source>
        <dbReference type="EMBL" id="KAL1306397.1"/>
    </source>
</evidence>
<dbReference type="PRINTS" id="PR00097">
    <property type="entry name" value="ANTSNTHASEII"/>
</dbReference>
<dbReference type="Gene3D" id="3.40.50.880">
    <property type="match status" value="1"/>
</dbReference>
<evidence type="ECO:0000256" key="9">
    <source>
        <dbReference type="ARBA" id="ARBA00031904"/>
    </source>
</evidence>
<feature type="compositionally biased region" description="Basic and acidic residues" evidence="10">
    <location>
        <begin position="290"/>
        <end position="301"/>
    </location>
</feature>
<keyword evidence="6" id="KW-0289">Folate biosynthesis</keyword>
<reference evidence="14 15" key="1">
    <citation type="submission" date="2024-07" db="EMBL/GenBank/DDBJ databases">
        <title>Draft sequence of the Neodothiora populina.</title>
        <authorList>
            <person name="Drown D.D."/>
            <person name="Schuette U.S."/>
            <person name="Buechlein A.B."/>
            <person name="Rusch D.R."/>
            <person name="Winton L.W."/>
            <person name="Adams G.A."/>
        </authorList>
    </citation>
    <scope>NUCLEOTIDE SEQUENCE [LARGE SCALE GENOMIC DNA]</scope>
    <source>
        <strain evidence="14 15">CPC 39397</strain>
    </source>
</reference>
<gene>
    <name evidence="14" type="ORF">AAFC00_005104</name>
</gene>